<dbReference type="Proteomes" id="UP000594468">
    <property type="component" value="Chromosome"/>
</dbReference>
<reference evidence="3 4" key="1">
    <citation type="submission" date="2020-02" db="EMBL/GenBank/DDBJ databases">
        <authorList>
            <person name="Zheng R.K."/>
            <person name="Sun C.M."/>
        </authorList>
    </citation>
    <scope>NUCLEOTIDE SEQUENCE [LARGE SCALE GENOMIC DNA]</scope>
    <source>
        <strain evidence="4">rifampicinis</strain>
    </source>
</reference>
<name>A0A7S8EC58_9CHLR</name>
<evidence type="ECO:0000313" key="4">
    <source>
        <dbReference type="Proteomes" id="UP000594468"/>
    </source>
</evidence>
<feature type="compositionally biased region" description="Polar residues" evidence="1">
    <location>
        <begin position="68"/>
        <end position="80"/>
    </location>
</feature>
<proteinExistence type="predicted"/>
<feature type="transmembrane region" description="Helical" evidence="2">
    <location>
        <begin position="7"/>
        <end position="25"/>
    </location>
</feature>
<keyword evidence="2" id="KW-1133">Transmembrane helix</keyword>
<dbReference type="RefSeq" id="WP_195172203.1">
    <property type="nucleotide sequence ID" value="NZ_CP062983.1"/>
</dbReference>
<sequence>MKRLSHLKITSLIVMVAMAFFVLIGCTPEETVSEDIPPVDNIPAEGADVTVDESEMTDASLGIDENAQPDTMSEQSAMSSTDDDRGITMVVNNVYVDEENSLRIVVYFQSADGEDHDVTFSSDDFVLLSPDGVQNSPVMADGSLEDITISVDSSDAVELEYAALDPSETYVLQVPGFDDMTIDASASQDVNVDVPQPNPPEANPNVDVDTREDNDTNSETNTSTTGD</sequence>
<feature type="compositionally biased region" description="Low complexity" evidence="1">
    <location>
        <begin position="217"/>
        <end position="227"/>
    </location>
</feature>
<feature type="region of interest" description="Disordered" evidence="1">
    <location>
        <begin position="185"/>
        <end position="227"/>
    </location>
</feature>
<keyword evidence="2" id="KW-0812">Transmembrane</keyword>
<evidence type="ECO:0000256" key="2">
    <source>
        <dbReference type="SAM" id="Phobius"/>
    </source>
</evidence>
<gene>
    <name evidence="3" type="ORF">G4Y79_07135</name>
</gene>
<dbReference type="EMBL" id="CP062983">
    <property type="protein sequence ID" value="QPC84139.1"/>
    <property type="molecule type" value="Genomic_DNA"/>
</dbReference>
<accession>A0A7S8EC58</accession>
<protein>
    <submittedName>
        <fullName evidence="3">Uncharacterized protein</fullName>
    </submittedName>
</protein>
<feature type="region of interest" description="Disordered" evidence="1">
    <location>
        <begin position="63"/>
        <end position="82"/>
    </location>
</feature>
<dbReference type="AlphaFoldDB" id="A0A7S8EC58"/>
<dbReference type="KEGG" id="pmet:G4Y79_07135"/>
<keyword evidence="2" id="KW-0472">Membrane</keyword>
<organism evidence="3 4">
    <name type="scientific">Phototrophicus methaneseepsis</name>
    <dbReference type="NCBI Taxonomy" id="2710758"/>
    <lineage>
        <taxon>Bacteria</taxon>
        <taxon>Bacillati</taxon>
        <taxon>Chloroflexota</taxon>
        <taxon>Candidatus Thermofontia</taxon>
        <taxon>Phototrophicales</taxon>
        <taxon>Phototrophicaceae</taxon>
        <taxon>Phototrophicus</taxon>
    </lineage>
</organism>
<evidence type="ECO:0000313" key="3">
    <source>
        <dbReference type="EMBL" id="QPC84139.1"/>
    </source>
</evidence>
<dbReference type="PROSITE" id="PS51257">
    <property type="entry name" value="PROKAR_LIPOPROTEIN"/>
    <property type="match status" value="1"/>
</dbReference>
<keyword evidence="4" id="KW-1185">Reference proteome</keyword>
<evidence type="ECO:0000256" key="1">
    <source>
        <dbReference type="SAM" id="MobiDB-lite"/>
    </source>
</evidence>